<sequence length="244" mass="28053">MRKLQADNFRYPFQECDTPFQYAYRQMGRDDLADQHTYTIMAEQGRLDSFNQFMTGKYCKTRSESDRIKSLGYDLEAVLNERNPELVTMVDIGGSRGELLLDLKTTFPQLTRAELVVQEYNPDINDIPELTLMSWDYKAENSPQPIQGALIYHLSHVLHNLSDNEAVRLLQKVADAMESQSRLLIHEVVRTALTASLHCVMSVLFGGRERIRDDWHRLASEAGLKVTFEAYPSFGDGLIEMRRV</sequence>
<dbReference type="Gene3D" id="3.40.50.150">
    <property type="entry name" value="Vaccinia Virus protein VP39"/>
    <property type="match status" value="1"/>
</dbReference>
<dbReference type="InterPro" id="IPR029063">
    <property type="entry name" value="SAM-dependent_MTases_sf"/>
</dbReference>
<dbReference type="PROSITE" id="PS51683">
    <property type="entry name" value="SAM_OMT_II"/>
    <property type="match status" value="1"/>
</dbReference>
<dbReference type="AlphaFoldDB" id="A0A5N6TZ43"/>
<dbReference type="PANTHER" id="PTHR43712:SF18">
    <property type="entry name" value="PUTATIVE (AFU_ORTHOLOGUE AFUA_4G14240)-RELATED"/>
    <property type="match status" value="1"/>
</dbReference>
<reference evidence="5 6" key="1">
    <citation type="submission" date="2019-04" db="EMBL/GenBank/DDBJ databases">
        <title>Friends and foes A comparative genomics study of 23 Aspergillus species from section Flavi.</title>
        <authorList>
            <consortium name="DOE Joint Genome Institute"/>
            <person name="Kjaerbolling I."/>
            <person name="Vesth T."/>
            <person name="Frisvad J.C."/>
            <person name="Nybo J.L."/>
            <person name="Theobald S."/>
            <person name="Kildgaard S."/>
            <person name="Isbrandt T."/>
            <person name="Kuo A."/>
            <person name="Sato A."/>
            <person name="Lyhne E.K."/>
            <person name="Kogle M.E."/>
            <person name="Wiebenga A."/>
            <person name="Kun R.S."/>
            <person name="Lubbers R.J."/>
            <person name="Makela M.R."/>
            <person name="Barry K."/>
            <person name="Chovatia M."/>
            <person name="Clum A."/>
            <person name="Daum C."/>
            <person name="Haridas S."/>
            <person name="He G."/>
            <person name="LaButti K."/>
            <person name="Lipzen A."/>
            <person name="Mondo S."/>
            <person name="Riley R."/>
            <person name="Salamov A."/>
            <person name="Simmons B.A."/>
            <person name="Magnuson J.K."/>
            <person name="Henrissat B."/>
            <person name="Mortensen U.H."/>
            <person name="Larsen T.O."/>
            <person name="Devries R.P."/>
            <person name="Grigoriev I.V."/>
            <person name="Machida M."/>
            <person name="Baker S.E."/>
            <person name="Andersen M.R."/>
        </authorList>
    </citation>
    <scope>NUCLEOTIDE SEQUENCE [LARGE SCALE GENOMIC DNA]</scope>
    <source>
        <strain evidence="5 6">IBT 18842</strain>
    </source>
</reference>
<evidence type="ECO:0000259" key="4">
    <source>
        <dbReference type="Pfam" id="PF00891"/>
    </source>
</evidence>
<dbReference type="GO" id="GO:0032259">
    <property type="term" value="P:methylation"/>
    <property type="evidence" value="ECO:0007669"/>
    <property type="project" value="UniProtKB-KW"/>
</dbReference>
<organism evidence="5 6">
    <name type="scientific">Aspergillus avenaceus</name>
    <dbReference type="NCBI Taxonomy" id="36643"/>
    <lineage>
        <taxon>Eukaryota</taxon>
        <taxon>Fungi</taxon>
        <taxon>Dikarya</taxon>
        <taxon>Ascomycota</taxon>
        <taxon>Pezizomycotina</taxon>
        <taxon>Eurotiomycetes</taxon>
        <taxon>Eurotiomycetidae</taxon>
        <taxon>Eurotiales</taxon>
        <taxon>Aspergillaceae</taxon>
        <taxon>Aspergillus</taxon>
        <taxon>Aspergillus subgen. Circumdati</taxon>
    </lineage>
</organism>
<dbReference type="PANTHER" id="PTHR43712">
    <property type="entry name" value="PUTATIVE (AFU_ORTHOLOGUE AFUA_4G14580)-RELATED"/>
    <property type="match status" value="1"/>
</dbReference>
<dbReference type="InterPro" id="IPR016461">
    <property type="entry name" value="COMT-like"/>
</dbReference>
<dbReference type="EMBL" id="ML742069">
    <property type="protein sequence ID" value="KAE8151534.1"/>
    <property type="molecule type" value="Genomic_DNA"/>
</dbReference>
<dbReference type="Pfam" id="PF00891">
    <property type="entry name" value="Methyltransf_2"/>
    <property type="match status" value="1"/>
</dbReference>
<dbReference type="Proteomes" id="UP000325780">
    <property type="component" value="Unassembled WGS sequence"/>
</dbReference>
<keyword evidence="6" id="KW-1185">Reference proteome</keyword>
<proteinExistence type="predicted"/>
<dbReference type="SUPFAM" id="SSF53335">
    <property type="entry name" value="S-adenosyl-L-methionine-dependent methyltransferases"/>
    <property type="match status" value="1"/>
</dbReference>
<evidence type="ECO:0000256" key="3">
    <source>
        <dbReference type="ARBA" id="ARBA00022691"/>
    </source>
</evidence>
<evidence type="ECO:0000313" key="5">
    <source>
        <dbReference type="EMBL" id="KAE8151534.1"/>
    </source>
</evidence>
<dbReference type="InterPro" id="IPR001077">
    <property type="entry name" value="COMT_C"/>
</dbReference>
<evidence type="ECO:0000256" key="2">
    <source>
        <dbReference type="ARBA" id="ARBA00022679"/>
    </source>
</evidence>
<dbReference type="GO" id="GO:0008171">
    <property type="term" value="F:O-methyltransferase activity"/>
    <property type="evidence" value="ECO:0007669"/>
    <property type="project" value="InterPro"/>
</dbReference>
<protein>
    <submittedName>
        <fullName evidence="5">S-adenosyl-L-methionine-dependent methyltransferase</fullName>
    </submittedName>
</protein>
<feature type="domain" description="O-methyltransferase C-terminal" evidence="4">
    <location>
        <begin position="86"/>
        <end position="224"/>
    </location>
</feature>
<keyword evidence="3" id="KW-0949">S-adenosyl-L-methionine</keyword>
<evidence type="ECO:0000256" key="1">
    <source>
        <dbReference type="ARBA" id="ARBA00022603"/>
    </source>
</evidence>
<accession>A0A5N6TZ43</accession>
<name>A0A5N6TZ43_ASPAV</name>
<keyword evidence="1 5" id="KW-0489">Methyltransferase</keyword>
<gene>
    <name evidence="5" type="ORF">BDV25DRAFT_152525</name>
</gene>
<evidence type="ECO:0000313" key="6">
    <source>
        <dbReference type="Proteomes" id="UP000325780"/>
    </source>
</evidence>
<dbReference type="GO" id="GO:0044550">
    <property type="term" value="P:secondary metabolite biosynthetic process"/>
    <property type="evidence" value="ECO:0007669"/>
    <property type="project" value="UniProtKB-ARBA"/>
</dbReference>
<dbReference type="OrthoDB" id="1535081at2759"/>
<keyword evidence="2 5" id="KW-0808">Transferase</keyword>